<keyword evidence="3" id="KW-1185">Reference proteome</keyword>
<dbReference type="EMBL" id="JAHKNI010000001">
    <property type="protein sequence ID" value="MBU3060398.1"/>
    <property type="molecule type" value="Genomic_DNA"/>
</dbReference>
<evidence type="ECO:0000313" key="3">
    <source>
        <dbReference type="Proteomes" id="UP000733379"/>
    </source>
</evidence>
<name>A0ABS6AR70_9NOCA</name>
<comment type="caution">
    <text evidence="2">The sequence shown here is derived from an EMBL/GenBank/DDBJ whole genome shotgun (WGS) entry which is preliminary data.</text>
</comment>
<protein>
    <recommendedName>
        <fullName evidence="4">Regulatory protein</fullName>
    </recommendedName>
</protein>
<gene>
    <name evidence="2" type="ORF">KO481_02530</name>
</gene>
<organism evidence="2 3">
    <name type="scientific">Nocardia albiluteola</name>
    <dbReference type="NCBI Taxonomy" id="2842303"/>
    <lineage>
        <taxon>Bacteria</taxon>
        <taxon>Bacillati</taxon>
        <taxon>Actinomycetota</taxon>
        <taxon>Actinomycetes</taxon>
        <taxon>Mycobacteriales</taxon>
        <taxon>Nocardiaceae</taxon>
        <taxon>Nocardia</taxon>
    </lineage>
</organism>
<dbReference type="Proteomes" id="UP000733379">
    <property type="component" value="Unassembled WGS sequence"/>
</dbReference>
<dbReference type="RefSeq" id="WP_215915270.1">
    <property type="nucleotide sequence ID" value="NZ_JAHKNI010000001.1"/>
</dbReference>
<dbReference type="InterPro" id="IPR043740">
    <property type="entry name" value="DUF5685"/>
</dbReference>
<accession>A0ABS6AR70</accession>
<proteinExistence type="predicted"/>
<feature type="region of interest" description="Disordered" evidence="1">
    <location>
        <begin position="283"/>
        <end position="313"/>
    </location>
</feature>
<evidence type="ECO:0000313" key="2">
    <source>
        <dbReference type="EMBL" id="MBU3060398.1"/>
    </source>
</evidence>
<dbReference type="Pfam" id="PF18937">
    <property type="entry name" value="DUF5685"/>
    <property type="match status" value="1"/>
</dbReference>
<evidence type="ECO:0000256" key="1">
    <source>
        <dbReference type="SAM" id="MobiDB-lite"/>
    </source>
</evidence>
<evidence type="ECO:0008006" key="4">
    <source>
        <dbReference type="Google" id="ProtNLM"/>
    </source>
</evidence>
<sequence>MFGIIRPCKHRLGAELSSAWMAQLCGLCLALRDDHGQAARMATNYDGLIISALVDAQAPRATRRAAGPCPLRAMRTADVATGDSVRLAATVSLVLAAAKVRDHVEDGDGVAGTAGVRPAARRIAERWARQGAETGAGLGFDTAVLLDAVDRQLAVEAAAGPQTTLLELTEPTEAATAAAFGHTAILSGRPGNEAALIEAGRLFGRIAHLVDAAEDLHEDFTHGKWNPLVATGTAAEETHRLCTDALLGIELALAEAEFTDGRLVHRLLTKELGRSVHRTFKHSDHESCRGDSTIVNRRGRRGRYGPPPPGYGYPPPQGYYPPPGYGYGPPPRRRSGFCLPFCEGIACCECCRCSEDCCCCTCEGCECCGDGCCDC</sequence>
<reference evidence="2 3" key="1">
    <citation type="submission" date="2021-06" db="EMBL/GenBank/DDBJ databases">
        <title>Actinomycetes sequencing.</title>
        <authorList>
            <person name="Shan Q."/>
        </authorList>
    </citation>
    <scope>NUCLEOTIDE SEQUENCE [LARGE SCALE GENOMIC DNA]</scope>
    <source>
        <strain evidence="2 3">NEAU-G5</strain>
    </source>
</reference>